<keyword evidence="2" id="KW-0479">Metal-binding</keyword>
<evidence type="ECO:0000256" key="4">
    <source>
        <dbReference type="ARBA" id="ARBA00022842"/>
    </source>
</evidence>
<protein>
    <submittedName>
        <fullName evidence="6">NUDIX hydrolase</fullName>
    </submittedName>
</protein>
<evidence type="ECO:0000259" key="5">
    <source>
        <dbReference type="PROSITE" id="PS51462"/>
    </source>
</evidence>
<dbReference type="EMBL" id="BROH01000007">
    <property type="protein sequence ID" value="GKY88593.1"/>
    <property type="molecule type" value="Genomic_DNA"/>
</dbReference>
<keyword evidence="4" id="KW-0460">Magnesium</keyword>
<dbReference type="CDD" id="cd04666">
    <property type="entry name" value="NUDIX_DIPP2_like_Nudt4"/>
    <property type="match status" value="1"/>
</dbReference>
<sequence length="147" mass="16603">MRLAGAGKRDVRSQFGAIPWRLNDGKVEVLLVTSRISRRWILPKGWPMHGATPAEAAATEAYEEAGVTGEPSNAAVGFYSYRKDFEGDDLPVVVAMFPLRVKKVLKDWPEKGQRKRKWVSRKKAAALLSEPELRLMVRNFDPRRLKG</sequence>
<comment type="cofactor">
    <cofactor evidence="1">
        <name>Mg(2+)</name>
        <dbReference type="ChEBI" id="CHEBI:18420"/>
    </cofactor>
</comment>
<organism evidence="6 7">
    <name type="scientific">Sinisalibacter aestuarii</name>
    <dbReference type="NCBI Taxonomy" id="2949426"/>
    <lineage>
        <taxon>Bacteria</taxon>
        <taxon>Pseudomonadati</taxon>
        <taxon>Pseudomonadota</taxon>
        <taxon>Alphaproteobacteria</taxon>
        <taxon>Rhodobacterales</taxon>
        <taxon>Roseobacteraceae</taxon>
        <taxon>Sinisalibacter</taxon>
    </lineage>
</organism>
<dbReference type="PANTHER" id="PTHR12629">
    <property type="entry name" value="DIPHOSPHOINOSITOL POLYPHOSPHATE PHOSPHOHYDROLASE"/>
    <property type="match status" value="1"/>
</dbReference>
<evidence type="ECO:0000256" key="3">
    <source>
        <dbReference type="ARBA" id="ARBA00022801"/>
    </source>
</evidence>
<dbReference type="InterPro" id="IPR047198">
    <property type="entry name" value="DDP-like_NUDIX"/>
</dbReference>
<keyword evidence="7" id="KW-1185">Reference proteome</keyword>
<dbReference type="Gene3D" id="3.90.79.10">
    <property type="entry name" value="Nucleoside Triphosphate Pyrophosphohydrolase"/>
    <property type="match status" value="1"/>
</dbReference>
<feature type="domain" description="Nudix hydrolase" evidence="5">
    <location>
        <begin position="10"/>
        <end position="141"/>
    </location>
</feature>
<dbReference type="RefSeq" id="WP_281842631.1">
    <property type="nucleotide sequence ID" value="NZ_BROH01000007.1"/>
</dbReference>
<dbReference type="Proteomes" id="UP001144205">
    <property type="component" value="Unassembled WGS sequence"/>
</dbReference>
<name>A0ABQ5LVG9_9RHOB</name>
<dbReference type="PROSITE" id="PS51462">
    <property type="entry name" value="NUDIX"/>
    <property type="match status" value="1"/>
</dbReference>
<gene>
    <name evidence="6" type="ORF">STA1M1_24620</name>
</gene>
<evidence type="ECO:0000256" key="2">
    <source>
        <dbReference type="ARBA" id="ARBA00022723"/>
    </source>
</evidence>
<dbReference type="SUPFAM" id="SSF55811">
    <property type="entry name" value="Nudix"/>
    <property type="match status" value="1"/>
</dbReference>
<evidence type="ECO:0000256" key="1">
    <source>
        <dbReference type="ARBA" id="ARBA00001946"/>
    </source>
</evidence>
<comment type="caution">
    <text evidence="6">The sequence shown here is derived from an EMBL/GenBank/DDBJ whole genome shotgun (WGS) entry which is preliminary data.</text>
</comment>
<dbReference type="InterPro" id="IPR015797">
    <property type="entry name" value="NUDIX_hydrolase-like_dom_sf"/>
</dbReference>
<dbReference type="GO" id="GO:0016787">
    <property type="term" value="F:hydrolase activity"/>
    <property type="evidence" value="ECO:0007669"/>
    <property type="project" value="UniProtKB-KW"/>
</dbReference>
<evidence type="ECO:0000313" key="7">
    <source>
        <dbReference type="Proteomes" id="UP001144205"/>
    </source>
</evidence>
<dbReference type="InterPro" id="IPR000086">
    <property type="entry name" value="NUDIX_hydrolase_dom"/>
</dbReference>
<evidence type="ECO:0000313" key="6">
    <source>
        <dbReference type="EMBL" id="GKY88593.1"/>
    </source>
</evidence>
<reference evidence="6" key="1">
    <citation type="journal article" date="2023" name="Int. J. Syst. Evol. Microbiol.">
        <title>Sinisalibacter aestuarii sp. nov., isolated from estuarine sediment of the Arakawa River.</title>
        <authorList>
            <person name="Arafat S.T."/>
            <person name="Hirano S."/>
            <person name="Sato A."/>
            <person name="Takeuchi K."/>
            <person name="Yasuda T."/>
            <person name="Terahara T."/>
            <person name="Hamada M."/>
            <person name="Kobayashi T."/>
        </authorList>
    </citation>
    <scope>NUCLEOTIDE SEQUENCE</scope>
    <source>
        <strain evidence="6">B-399</strain>
    </source>
</reference>
<dbReference type="PANTHER" id="PTHR12629:SF0">
    <property type="entry name" value="DIPHOSPHOINOSITOL-POLYPHOSPHATE DIPHOSPHATASE"/>
    <property type="match status" value="1"/>
</dbReference>
<keyword evidence="3 6" id="KW-0378">Hydrolase</keyword>
<dbReference type="Pfam" id="PF00293">
    <property type="entry name" value="NUDIX"/>
    <property type="match status" value="1"/>
</dbReference>
<proteinExistence type="predicted"/>
<accession>A0ABQ5LVG9</accession>